<protein>
    <recommendedName>
        <fullName evidence="7">Fe2OG dioxygenase domain-containing protein</fullName>
    </recommendedName>
</protein>
<name>A0A5A8E3I4_CAFRO</name>
<evidence type="ECO:0000256" key="2">
    <source>
        <dbReference type="ARBA" id="ARBA00022723"/>
    </source>
</evidence>
<evidence type="ECO:0000313" key="9">
    <source>
        <dbReference type="Proteomes" id="UP000324907"/>
    </source>
</evidence>
<evidence type="ECO:0000313" key="8">
    <source>
        <dbReference type="EMBL" id="KAA0171554.1"/>
    </source>
</evidence>
<keyword evidence="3" id="KW-0847">Vitamin C</keyword>
<dbReference type="GO" id="GO:0016705">
    <property type="term" value="F:oxidoreductase activity, acting on paired donors, with incorporation or reduction of molecular oxygen"/>
    <property type="evidence" value="ECO:0007669"/>
    <property type="project" value="InterPro"/>
</dbReference>
<evidence type="ECO:0000259" key="7">
    <source>
        <dbReference type="PROSITE" id="PS51471"/>
    </source>
</evidence>
<feature type="domain" description="Fe2OG dioxygenase" evidence="7">
    <location>
        <begin position="216"/>
        <end position="315"/>
    </location>
</feature>
<dbReference type="GO" id="GO:0051213">
    <property type="term" value="F:dioxygenase activity"/>
    <property type="evidence" value="ECO:0007669"/>
    <property type="project" value="UniProtKB-KW"/>
</dbReference>
<accession>A0A5A8E3I4</accession>
<keyword evidence="4" id="KW-0223">Dioxygenase</keyword>
<evidence type="ECO:0000256" key="6">
    <source>
        <dbReference type="ARBA" id="ARBA00023004"/>
    </source>
</evidence>
<evidence type="ECO:0000256" key="3">
    <source>
        <dbReference type="ARBA" id="ARBA00022896"/>
    </source>
</evidence>
<dbReference type="InterPro" id="IPR006620">
    <property type="entry name" value="Pro_4_hyd_alph"/>
</dbReference>
<dbReference type="GO" id="GO:0005506">
    <property type="term" value="F:iron ion binding"/>
    <property type="evidence" value="ECO:0007669"/>
    <property type="project" value="InterPro"/>
</dbReference>
<dbReference type="AlphaFoldDB" id="A0A5A8E3I4"/>
<organism evidence="8 9">
    <name type="scientific">Cafeteria roenbergensis</name>
    <name type="common">Marine flagellate</name>
    <dbReference type="NCBI Taxonomy" id="33653"/>
    <lineage>
        <taxon>Eukaryota</taxon>
        <taxon>Sar</taxon>
        <taxon>Stramenopiles</taxon>
        <taxon>Bigyra</taxon>
        <taxon>Opalozoa</taxon>
        <taxon>Bicosoecida</taxon>
        <taxon>Cafeteriaceae</taxon>
        <taxon>Cafeteria</taxon>
    </lineage>
</organism>
<reference evidence="8 9" key="1">
    <citation type="submission" date="2019-07" db="EMBL/GenBank/DDBJ databases">
        <title>Genomes of Cafeteria roenbergensis.</title>
        <authorList>
            <person name="Fischer M.G."/>
            <person name="Hackl T."/>
            <person name="Roman M."/>
        </authorList>
    </citation>
    <scope>NUCLEOTIDE SEQUENCE [LARGE SCALE GENOMIC DNA]</scope>
    <source>
        <strain evidence="8 9">RCC970-E3</strain>
    </source>
</reference>
<dbReference type="InterPro" id="IPR005123">
    <property type="entry name" value="Oxoglu/Fe-dep_dioxygenase_dom"/>
</dbReference>
<proteinExistence type="predicted"/>
<dbReference type="PANTHER" id="PTHR24014:SF4">
    <property type="entry name" value="2-OXOGLUTARATE AND IRON-DEPENDENT OXYGENASE DOMAIN-CONTAINING PROTEIN 2"/>
    <property type="match status" value="1"/>
</dbReference>
<dbReference type="PANTHER" id="PTHR24014">
    <property type="entry name" value="2-OXOGLUTARATE AND IRON-DEPENDENT OXYGENASE DOMAIN-CONTAINING PROTEIN 2"/>
    <property type="match status" value="1"/>
</dbReference>
<dbReference type="GO" id="GO:0031418">
    <property type="term" value="F:L-ascorbic acid binding"/>
    <property type="evidence" value="ECO:0007669"/>
    <property type="project" value="UniProtKB-KW"/>
</dbReference>
<dbReference type="SMART" id="SM00702">
    <property type="entry name" value="P4Hc"/>
    <property type="match status" value="1"/>
</dbReference>
<evidence type="ECO:0000256" key="1">
    <source>
        <dbReference type="ARBA" id="ARBA00001961"/>
    </source>
</evidence>
<keyword evidence="6" id="KW-0408">Iron</keyword>
<sequence>MAAAAHDASEMAGAPVPPPPVVASKAFLTPAAMWERFVKALPEGIRDKSENEQVAYFRRLYASYQQQYSRERAKRDRAVFACIDQYRSYILTHYKPMHPELRELRDGFFDETFLGALRDPSPEAWASIATQVHPGVYTFRLLNEAWCKRLLEEVDHFEMWSKEVSLHVNRPNSMNNYGCVLDDMGFNDVLQRLTIGPIRQLAASLFGAASGAASLDSHHGFIVEYAVPKDRSLGFHVDDSEITVNLCLGTEFEGGDLFFRGERCPQHQQDPCAPEEYFQYKHRPGVAVMHIGRHRHGALPLTAGRRANLILWCRSSAFREAAVRDPALPWLGDLS</sequence>
<dbReference type="Pfam" id="PF25238">
    <property type="entry name" value="OGFOD2-like"/>
    <property type="match status" value="1"/>
</dbReference>
<keyword evidence="5" id="KW-0560">Oxidoreductase</keyword>
<keyword evidence="2" id="KW-0479">Metal-binding</keyword>
<dbReference type="Proteomes" id="UP000324907">
    <property type="component" value="Unassembled WGS sequence"/>
</dbReference>
<gene>
    <name evidence="8" type="ORF">FNF28_00764</name>
</gene>
<dbReference type="PROSITE" id="PS51471">
    <property type="entry name" value="FE2OG_OXY"/>
    <property type="match status" value="1"/>
</dbReference>
<dbReference type="Gene3D" id="2.60.120.620">
    <property type="entry name" value="q2cbj1_9rhob like domain"/>
    <property type="match status" value="1"/>
</dbReference>
<comment type="caution">
    <text evidence="8">The sequence shown here is derived from an EMBL/GenBank/DDBJ whole genome shotgun (WGS) entry which is preliminary data.</text>
</comment>
<comment type="cofactor">
    <cofactor evidence="1">
        <name>L-ascorbate</name>
        <dbReference type="ChEBI" id="CHEBI:38290"/>
    </cofactor>
</comment>
<evidence type="ECO:0000256" key="4">
    <source>
        <dbReference type="ARBA" id="ARBA00022964"/>
    </source>
</evidence>
<evidence type="ECO:0000256" key="5">
    <source>
        <dbReference type="ARBA" id="ARBA00023002"/>
    </source>
</evidence>
<dbReference type="EMBL" id="VLTL01000006">
    <property type="protein sequence ID" value="KAA0171554.1"/>
    <property type="molecule type" value="Genomic_DNA"/>
</dbReference>